<dbReference type="PANTHER" id="PTHR21208">
    <property type="entry name" value="ADP-DEPENDENT GLUCOKINASE"/>
    <property type="match status" value="1"/>
</dbReference>
<keyword evidence="6" id="KW-0324">Glycolysis</keyword>
<evidence type="ECO:0000256" key="2">
    <source>
        <dbReference type="ARBA" id="ARBA00022679"/>
    </source>
</evidence>
<organism evidence="7 8">
    <name type="scientific">Arthrobacter bussei</name>
    <dbReference type="NCBI Taxonomy" id="2594179"/>
    <lineage>
        <taxon>Bacteria</taxon>
        <taxon>Bacillati</taxon>
        <taxon>Actinomycetota</taxon>
        <taxon>Actinomycetes</taxon>
        <taxon>Micrococcales</taxon>
        <taxon>Micrococcaceae</taxon>
        <taxon>Arthrobacter</taxon>
    </lineage>
</organism>
<dbReference type="RefSeq" id="WP_152816006.1">
    <property type="nucleotide sequence ID" value="NZ_VJXX01000004.1"/>
</dbReference>
<dbReference type="PROSITE" id="PS51255">
    <property type="entry name" value="ADPK"/>
    <property type="match status" value="1"/>
</dbReference>
<dbReference type="GO" id="GO:0016301">
    <property type="term" value="F:kinase activity"/>
    <property type="evidence" value="ECO:0007669"/>
    <property type="project" value="UniProtKB-KW"/>
</dbReference>
<keyword evidence="8" id="KW-1185">Reference proteome</keyword>
<dbReference type="Pfam" id="PF04587">
    <property type="entry name" value="ADP_PFK_GK"/>
    <property type="match status" value="1"/>
</dbReference>
<dbReference type="EMBL" id="VJXX01000004">
    <property type="protein sequence ID" value="MPY11437.1"/>
    <property type="molecule type" value="Genomic_DNA"/>
</dbReference>
<dbReference type="InterPro" id="IPR007666">
    <property type="entry name" value="ADP_PFK/GK"/>
</dbReference>
<dbReference type="Gene3D" id="3.40.1190.20">
    <property type="match status" value="1"/>
</dbReference>
<comment type="caution">
    <text evidence="7">The sequence shown here is derived from an EMBL/GenBank/DDBJ whole genome shotgun (WGS) entry which is preliminary data.</text>
</comment>
<dbReference type="OrthoDB" id="2813007at2"/>
<gene>
    <name evidence="7" type="ORF">FNH21_12035</name>
</gene>
<reference evidence="8" key="1">
    <citation type="submission" date="2019-07" db="EMBL/GenBank/DDBJ databases">
        <title>Arthrobacter KR32 sp. nov., isolated from mountain cheese made of cows milk.</title>
        <authorList>
            <person name="Flegler A."/>
        </authorList>
    </citation>
    <scope>NUCLEOTIDE SEQUENCE [LARGE SCALE GENOMIC DNA]</scope>
    <source>
        <strain evidence="8">KR32</strain>
    </source>
</reference>
<dbReference type="GO" id="GO:0006096">
    <property type="term" value="P:glycolytic process"/>
    <property type="evidence" value="ECO:0007669"/>
    <property type="project" value="UniProtKB-KW"/>
</dbReference>
<sequence>MGTTLVLGLGGTVDYEVRWDAEVIGALAVQYGIRRAELTTMAPIVDERSLVVTILAFVLDGAGGERFVESSEVVKQFADRFTTEITLGGTGVRAGIALDRLGIPSVQHLVSIDDHVRRLMPASISWVSSATGDTLDPHLIVQYPPGTVIRFDDGEIVSPSSNRLIFANDPPNRSMAIAPELGDALTEARAFLVSGFNTMQDEALLERRLTDLDAALEHLPADALVYYEDAGFYVRRFAERIWAHLLRRIDVYGMNEDELQEYVDRPVDLLDPADVAAALLAAHRLIPVPALLVHTQHWAIAVGPAAAGHRDAVASAVQMAATRFRLGDGFTASDFEATALLSRSARGEDVVEGVERMITGAAGVPAFRIDTATPTTIGLGDSFVGGFLVVHAPVPEPQP</sequence>
<evidence type="ECO:0008006" key="9">
    <source>
        <dbReference type="Google" id="ProtNLM"/>
    </source>
</evidence>
<dbReference type="GO" id="GO:0016773">
    <property type="term" value="F:phosphotransferase activity, alcohol group as acceptor"/>
    <property type="evidence" value="ECO:0007669"/>
    <property type="project" value="InterPro"/>
</dbReference>
<keyword evidence="4" id="KW-0418">Kinase</keyword>
<dbReference type="GO" id="GO:0046872">
    <property type="term" value="F:metal ion binding"/>
    <property type="evidence" value="ECO:0007669"/>
    <property type="project" value="UniProtKB-KW"/>
</dbReference>
<keyword evidence="2" id="KW-0808">Transferase</keyword>
<dbReference type="AlphaFoldDB" id="A0A7X1NR38"/>
<dbReference type="PANTHER" id="PTHR21208:SF1">
    <property type="entry name" value="ADP-DEPENDENT GLUCOKINASE"/>
    <property type="match status" value="1"/>
</dbReference>
<protein>
    <recommendedName>
        <fullName evidence="9">ADP-dependent phosphofructokinase/glucokinase</fullName>
    </recommendedName>
</protein>
<proteinExistence type="predicted"/>
<evidence type="ECO:0000256" key="5">
    <source>
        <dbReference type="ARBA" id="ARBA00022842"/>
    </source>
</evidence>
<evidence type="ECO:0000256" key="6">
    <source>
        <dbReference type="ARBA" id="ARBA00023152"/>
    </source>
</evidence>
<dbReference type="Proteomes" id="UP000326464">
    <property type="component" value="Unassembled WGS sequence"/>
</dbReference>
<accession>A0A7X1NR38</accession>
<evidence type="ECO:0000256" key="4">
    <source>
        <dbReference type="ARBA" id="ARBA00022777"/>
    </source>
</evidence>
<evidence type="ECO:0000313" key="7">
    <source>
        <dbReference type="EMBL" id="MPY11437.1"/>
    </source>
</evidence>
<keyword evidence="1" id="KW-0963">Cytoplasm</keyword>
<dbReference type="SUPFAM" id="SSF53613">
    <property type="entry name" value="Ribokinase-like"/>
    <property type="match status" value="1"/>
</dbReference>
<evidence type="ECO:0000256" key="1">
    <source>
        <dbReference type="ARBA" id="ARBA00022490"/>
    </source>
</evidence>
<name>A0A7X1NR38_9MICC</name>
<evidence type="ECO:0000313" key="8">
    <source>
        <dbReference type="Proteomes" id="UP000326464"/>
    </source>
</evidence>
<evidence type="ECO:0000256" key="3">
    <source>
        <dbReference type="ARBA" id="ARBA00022723"/>
    </source>
</evidence>
<dbReference type="InterPro" id="IPR029056">
    <property type="entry name" value="Ribokinase-like"/>
</dbReference>
<keyword evidence="5" id="KW-0460">Magnesium</keyword>
<keyword evidence="3" id="KW-0479">Metal-binding</keyword>